<dbReference type="Pfam" id="PF09347">
    <property type="entry name" value="DUF1989"/>
    <property type="match status" value="1"/>
</dbReference>
<dbReference type="PANTHER" id="PTHR31527:SF0">
    <property type="entry name" value="RE64534P"/>
    <property type="match status" value="1"/>
</dbReference>
<dbReference type="InterPro" id="IPR018959">
    <property type="entry name" value="DUF1989"/>
</dbReference>
<protein>
    <submittedName>
        <fullName evidence="2">DUF1989 domain-containing protein</fullName>
    </submittedName>
</protein>
<keyword evidence="3" id="KW-1185">Reference proteome</keyword>
<comment type="caution">
    <text evidence="2">The sequence shown here is derived from an EMBL/GenBank/DDBJ whole genome shotgun (WGS) entry which is preliminary data.</text>
</comment>
<dbReference type="PANTHER" id="PTHR31527">
    <property type="entry name" value="RE64534P"/>
    <property type="match status" value="1"/>
</dbReference>
<organism evidence="2 3">
    <name type="scientific">Candidatus Rhodoblastus alkanivorans</name>
    <dbReference type="NCBI Taxonomy" id="2954117"/>
    <lineage>
        <taxon>Bacteria</taxon>
        <taxon>Pseudomonadati</taxon>
        <taxon>Pseudomonadota</taxon>
        <taxon>Alphaproteobacteria</taxon>
        <taxon>Hyphomicrobiales</taxon>
        <taxon>Rhodoblastaceae</taxon>
        <taxon>Rhodoblastus</taxon>
    </lineage>
</organism>
<evidence type="ECO:0000313" key="2">
    <source>
        <dbReference type="EMBL" id="MCI4684634.1"/>
    </source>
</evidence>
<dbReference type="RefSeq" id="WP_243068523.1">
    <property type="nucleotide sequence ID" value="NZ_JAIVFK010000005.1"/>
</dbReference>
<evidence type="ECO:0000259" key="1">
    <source>
        <dbReference type="Pfam" id="PF09347"/>
    </source>
</evidence>
<reference evidence="2" key="1">
    <citation type="journal article" date="2022" name="ISME J.">
        <title>Identification of active gaseous-alkane degraders at natural gas seeps.</title>
        <authorList>
            <person name="Farhan Ul Haque M."/>
            <person name="Hernandez M."/>
            <person name="Crombie A.T."/>
            <person name="Murrell J.C."/>
        </authorList>
    </citation>
    <scope>NUCLEOTIDE SEQUENCE</scope>
    <source>
        <strain evidence="2">PC2</strain>
    </source>
</reference>
<dbReference type="EMBL" id="JAIVFP010000001">
    <property type="protein sequence ID" value="MCI4684634.1"/>
    <property type="molecule type" value="Genomic_DNA"/>
</dbReference>
<proteinExistence type="predicted"/>
<accession>A0ABS9ZAG8</accession>
<evidence type="ECO:0000313" key="3">
    <source>
        <dbReference type="Proteomes" id="UP001139104"/>
    </source>
</evidence>
<dbReference type="NCBIfam" id="TIGR03425">
    <property type="entry name" value="urea_degr_2"/>
    <property type="match status" value="1"/>
</dbReference>
<gene>
    <name evidence="2" type="ORF">K2U94_17995</name>
</gene>
<sequence length="271" mass="29332">MTLTEAEKAEIAVNRANYEKLKAVGQGAAPRALPDLTRKDGAPIPENAVVARETVPGGWYWFGRIARGETLRLFNALGRSSASVVAWSADDVSERINHADSVKVQWSAALRKGRVILTDMGKVAFSIVEDTSGVHDALVGGSTAASNAKKYGGDFRNTRDNFILAATKLGLARADIPLPVTFFAPLDVDAEGRFVWNETKRARNDFVDLRAEQDLLLAISNCPHPLDPAPDYAPGPLELIRFRIPVAADDFCRTGSAENIRAFENTDAALA</sequence>
<dbReference type="Proteomes" id="UP001139104">
    <property type="component" value="Unassembled WGS sequence"/>
</dbReference>
<name>A0ABS9ZAG8_9HYPH</name>
<feature type="domain" description="DUF1989" evidence="1">
    <location>
        <begin position="53"/>
        <end position="216"/>
    </location>
</feature>
<dbReference type="InterPro" id="IPR017792">
    <property type="entry name" value="UAAP1"/>
</dbReference>